<dbReference type="PRINTS" id="PR00364">
    <property type="entry name" value="DISEASERSIST"/>
</dbReference>
<evidence type="ECO:0000313" key="2">
    <source>
        <dbReference type="EMBL" id="MFC4867668.1"/>
    </source>
</evidence>
<dbReference type="PANTHER" id="PTHR47691">
    <property type="entry name" value="REGULATOR-RELATED"/>
    <property type="match status" value="1"/>
</dbReference>
<organism evidence="2 3">
    <name type="scientific">Streptomonospora arabica</name>
    <dbReference type="NCBI Taxonomy" id="412417"/>
    <lineage>
        <taxon>Bacteria</taxon>
        <taxon>Bacillati</taxon>
        <taxon>Actinomycetota</taxon>
        <taxon>Actinomycetes</taxon>
        <taxon>Streptosporangiales</taxon>
        <taxon>Nocardiopsidaceae</taxon>
        <taxon>Streptomonospora</taxon>
    </lineage>
</organism>
<proteinExistence type="predicted"/>
<keyword evidence="3" id="KW-1185">Reference proteome</keyword>
<comment type="caution">
    <text evidence="2">The sequence shown here is derived from an EMBL/GenBank/DDBJ whole genome shotgun (WGS) entry which is preliminary data.</text>
</comment>
<feature type="region of interest" description="Disordered" evidence="1">
    <location>
        <begin position="47"/>
        <end position="91"/>
    </location>
</feature>
<sequence>MRASPHGFDGRNASGRPRTQSDQHNDTAVSGGHVGAVVQAGAVHGDLHVHSPSAPGIPRQIPPAPRNFTDRETESERIGAAATAAPDDGSPRVVVLTGPGGVGKTALAASFLHAVTDSFPDGLLYSDLRGFAEDGPVDPAGVLDGFLRTMSADPARIALDPAGRAAQFRSGTAGRRMALLLDNAASAAQVRLLLPGAGAHLVLVTTRLRLAGLAADGAVFVEVDPLGRTAAARLVERVLGAERARGEAEAVERLVALCGRLPLALCAAASPLSLRPRQSVRGLADRLADERGRLARLSREEDLSVRTSLDASYAALSGAGRRLYRGLGHVAGPDTCLPAMAALSDAGAEEAEAAADELVAANLLEEHAPGRFRQHDLNRLHARRLLEDEESAAERERARRRLTDHYLDSAVNADLALNPGRWHLAPRYAEERGGQRFDGRDAALAWLEAELANLRAWVAVCRDEGRGEASWQLCEALRSLFVQRKHFDAWSETFTAGLAAARALDDPAAQAFMLDGLGVLRLHRGEPAAAREPLRASLELWTRAGHDLGRASALEDSGVAELALGAPAAAAEHFAWAMRIHRRLGRRRGIALMRRRLGEAARDRGDHPAAEGHFRAALEYFTEADEPYMRLRTLVGLAACRLATGADAGAALGDALRIAAALGADAEAAGAHVLMADAAAAEDRTADEREHLTSAASIYSRLRPPRAEEIQRRIDALPPP</sequence>
<dbReference type="EMBL" id="JBHSIY010000010">
    <property type="protein sequence ID" value="MFC4867668.1"/>
    <property type="molecule type" value="Genomic_DNA"/>
</dbReference>
<dbReference type="SUPFAM" id="SSF48452">
    <property type="entry name" value="TPR-like"/>
    <property type="match status" value="1"/>
</dbReference>
<feature type="region of interest" description="Disordered" evidence="1">
    <location>
        <begin position="1"/>
        <end position="30"/>
    </location>
</feature>
<reference evidence="3" key="1">
    <citation type="journal article" date="2019" name="Int. J. Syst. Evol. Microbiol.">
        <title>The Global Catalogue of Microorganisms (GCM) 10K type strain sequencing project: providing services to taxonomists for standard genome sequencing and annotation.</title>
        <authorList>
            <consortium name="The Broad Institute Genomics Platform"/>
            <consortium name="The Broad Institute Genome Sequencing Center for Infectious Disease"/>
            <person name="Wu L."/>
            <person name="Ma J."/>
        </authorList>
    </citation>
    <scope>NUCLEOTIDE SEQUENCE [LARGE SCALE GENOMIC DNA]</scope>
    <source>
        <strain evidence="3">CGMCC 4.7304</strain>
    </source>
</reference>
<dbReference type="InterPro" id="IPR027417">
    <property type="entry name" value="P-loop_NTPase"/>
</dbReference>
<name>A0ABV9SNS1_9ACTN</name>
<evidence type="ECO:0000313" key="3">
    <source>
        <dbReference type="Proteomes" id="UP001595858"/>
    </source>
</evidence>
<dbReference type="Gene3D" id="3.40.50.300">
    <property type="entry name" value="P-loop containing nucleotide triphosphate hydrolases"/>
    <property type="match status" value="1"/>
</dbReference>
<dbReference type="PANTHER" id="PTHR47691:SF3">
    <property type="entry name" value="HTH-TYPE TRANSCRIPTIONAL REGULATOR RV0890C-RELATED"/>
    <property type="match status" value="1"/>
</dbReference>
<accession>A0ABV9SNS1</accession>
<dbReference type="SUPFAM" id="SSF52540">
    <property type="entry name" value="P-loop containing nucleoside triphosphate hydrolases"/>
    <property type="match status" value="1"/>
</dbReference>
<evidence type="ECO:0000256" key="1">
    <source>
        <dbReference type="SAM" id="MobiDB-lite"/>
    </source>
</evidence>
<evidence type="ECO:0008006" key="4">
    <source>
        <dbReference type="Google" id="ProtNLM"/>
    </source>
</evidence>
<dbReference type="RefSeq" id="WP_344142059.1">
    <property type="nucleotide sequence ID" value="NZ_BAAAQI010000004.1"/>
</dbReference>
<dbReference type="Proteomes" id="UP001595858">
    <property type="component" value="Unassembled WGS sequence"/>
</dbReference>
<protein>
    <recommendedName>
        <fullName evidence="4">NB-ARC domain-containing protein</fullName>
    </recommendedName>
</protein>
<feature type="compositionally biased region" description="Basic and acidic residues" evidence="1">
    <location>
        <begin position="68"/>
        <end position="77"/>
    </location>
</feature>
<dbReference type="InterPro" id="IPR011990">
    <property type="entry name" value="TPR-like_helical_dom_sf"/>
</dbReference>
<gene>
    <name evidence="2" type="ORF">ACFPCZ_13605</name>
</gene>
<dbReference type="Gene3D" id="1.25.40.10">
    <property type="entry name" value="Tetratricopeptide repeat domain"/>
    <property type="match status" value="1"/>
</dbReference>